<dbReference type="CDD" id="cd00158">
    <property type="entry name" value="RHOD"/>
    <property type="match status" value="1"/>
</dbReference>
<proteinExistence type="predicted"/>
<comment type="caution">
    <text evidence="1">The sequence shown here is derived from an EMBL/GenBank/DDBJ whole genome shotgun (WGS) entry which is preliminary data.</text>
</comment>
<evidence type="ECO:0000313" key="1">
    <source>
        <dbReference type="EMBL" id="CAH1802455.1"/>
    </source>
</evidence>
<dbReference type="Pfam" id="PF00581">
    <property type="entry name" value="Rhodanese"/>
    <property type="match status" value="1"/>
</dbReference>
<dbReference type="Proteomes" id="UP000749559">
    <property type="component" value="Unassembled WGS sequence"/>
</dbReference>
<dbReference type="GO" id="GO:0004792">
    <property type="term" value="F:thiosulfate-cyanide sulfurtransferase activity"/>
    <property type="evidence" value="ECO:0007669"/>
    <property type="project" value="InterPro"/>
</dbReference>
<protein>
    <submittedName>
        <fullName evidence="1">Uncharacterized protein</fullName>
    </submittedName>
</protein>
<dbReference type="InterPro" id="IPR001763">
    <property type="entry name" value="Rhodanese-like_dom"/>
</dbReference>
<dbReference type="SMART" id="SM00450">
    <property type="entry name" value="RHOD"/>
    <property type="match status" value="1"/>
</dbReference>
<dbReference type="SUPFAM" id="SSF52821">
    <property type="entry name" value="Rhodanese/Cell cycle control phosphatase"/>
    <property type="match status" value="1"/>
</dbReference>
<dbReference type="Gene3D" id="3.40.250.10">
    <property type="entry name" value="Rhodanese-like domain"/>
    <property type="match status" value="1"/>
</dbReference>
<accession>A0A8J1TNS0</accession>
<sequence length="196" mass="21854">MVDGDNNTTSTFSATNLTLFGLRKKFPGVENVSTSTLQKWMEPGSEINSEAGIHHKCSNLLILDTRPEEEYKISHLPGALRLQPDATDEQIKSLLEAENAFNNSSNDDVTRIVCYCSVGYRSSAMATKLMALQKNNCPSASSFKTTKIFNLEGSIFKWANEGRAMVDYEQRQTIHAHPYSAIWGKLLNSELRKSSL</sequence>
<name>A0A8J1TNS0_OWEFU</name>
<dbReference type="OrthoDB" id="566238at2759"/>
<dbReference type="PROSITE" id="PS00380">
    <property type="entry name" value="RHODANESE_1"/>
    <property type="match status" value="1"/>
</dbReference>
<organism evidence="1 2">
    <name type="scientific">Owenia fusiformis</name>
    <name type="common">Polychaete worm</name>
    <dbReference type="NCBI Taxonomy" id="6347"/>
    <lineage>
        <taxon>Eukaryota</taxon>
        <taxon>Metazoa</taxon>
        <taxon>Spiralia</taxon>
        <taxon>Lophotrochozoa</taxon>
        <taxon>Annelida</taxon>
        <taxon>Polychaeta</taxon>
        <taxon>Sedentaria</taxon>
        <taxon>Canalipalpata</taxon>
        <taxon>Sabellida</taxon>
        <taxon>Oweniida</taxon>
        <taxon>Oweniidae</taxon>
        <taxon>Owenia</taxon>
    </lineage>
</organism>
<dbReference type="PROSITE" id="PS50206">
    <property type="entry name" value="RHODANESE_3"/>
    <property type="match status" value="1"/>
</dbReference>
<dbReference type="AlphaFoldDB" id="A0A8J1TNS0"/>
<dbReference type="EMBL" id="CAIIXF020000012">
    <property type="protein sequence ID" value="CAH1802455.1"/>
    <property type="molecule type" value="Genomic_DNA"/>
</dbReference>
<evidence type="ECO:0000313" key="2">
    <source>
        <dbReference type="Proteomes" id="UP000749559"/>
    </source>
</evidence>
<dbReference type="InterPro" id="IPR001307">
    <property type="entry name" value="Thiosulphate_STrfase_CS"/>
</dbReference>
<reference evidence="1" key="1">
    <citation type="submission" date="2022-03" db="EMBL/GenBank/DDBJ databases">
        <authorList>
            <person name="Martin C."/>
        </authorList>
    </citation>
    <scope>NUCLEOTIDE SEQUENCE</scope>
</reference>
<dbReference type="InterPro" id="IPR036873">
    <property type="entry name" value="Rhodanese-like_dom_sf"/>
</dbReference>
<gene>
    <name evidence="1" type="ORF">OFUS_LOCUS26130</name>
</gene>
<keyword evidence="2" id="KW-1185">Reference proteome</keyword>